<protein>
    <submittedName>
        <fullName evidence="1">Uncharacterized protein</fullName>
    </submittedName>
</protein>
<gene>
    <name evidence="1" type="ORF">JI435_302150</name>
</gene>
<dbReference type="AlphaFoldDB" id="A0A7U2EY98"/>
<evidence type="ECO:0000313" key="2">
    <source>
        <dbReference type="Proteomes" id="UP000663193"/>
    </source>
</evidence>
<accession>A0A7U2EY98</accession>
<dbReference type="EMBL" id="CP069027">
    <property type="protein sequence ID" value="QRC95259.1"/>
    <property type="molecule type" value="Genomic_DNA"/>
</dbReference>
<name>A0A7U2EY98_PHANO</name>
<dbReference type="VEuPathDB" id="FungiDB:JI435_302150"/>
<proteinExistence type="predicted"/>
<dbReference type="Proteomes" id="UP000663193">
    <property type="component" value="Chromosome 5"/>
</dbReference>
<sequence length="68" mass="7435">MQHIMQTVMNHDSNTQIVRLNCSSPSVSLGDLCCRQVGITSATFLDACERCNCLAALSVRQENAFTSL</sequence>
<reference evidence="2" key="1">
    <citation type="journal article" date="2021" name="BMC Genomics">
        <title>Chromosome-level genome assembly and manually-curated proteome of model necrotroph Parastagonospora nodorum Sn15 reveals a genome-wide trove of candidate effector homologs, and redundancy of virulence-related functions within an accessory chromosome.</title>
        <authorList>
            <person name="Bertazzoni S."/>
            <person name="Jones D.A.B."/>
            <person name="Phan H.T."/>
            <person name="Tan K.-C."/>
            <person name="Hane J.K."/>
        </authorList>
    </citation>
    <scope>NUCLEOTIDE SEQUENCE [LARGE SCALE GENOMIC DNA]</scope>
    <source>
        <strain evidence="2">SN15 / ATCC MYA-4574 / FGSC 10173)</strain>
    </source>
</reference>
<keyword evidence="2" id="KW-1185">Reference proteome</keyword>
<evidence type="ECO:0000313" key="1">
    <source>
        <dbReference type="EMBL" id="QRC95259.1"/>
    </source>
</evidence>
<organism evidence="1 2">
    <name type="scientific">Phaeosphaeria nodorum (strain SN15 / ATCC MYA-4574 / FGSC 10173)</name>
    <name type="common">Glume blotch fungus</name>
    <name type="synonym">Parastagonospora nodorum</name>
    <dbReference type="NCBI Taxonomy" id="321614"/>
    <lineage>
        <taxon>Eukaryota</taxon>
        <taxon>Fungi</taxon>
        <taxon>Dikarya</taxon>
        <taxon>Ascomycota</taxon>
        <taxon>Pezizomycotina</taxon>
        <taxon>Dothideomycetes</taxon>
        <taxon>Pleosporomycetidae</taxon>
        <taxon>Pleosporales</taxon>
        <taxon>Pleosporineae</taxon>
        <taxon>Phaeosphaeriaceae</taxon>
        <taxon>Parastagonospora</taxon>
    </lineage>
</organism>